<protein>
    <submittedName>
        <fullName evidence="2">Uncharacterized protein</fullName>
    </submittedName>
</protein>
<sequence>MASIFVFALMVPLAYATTIAMVRRGIDLSGDLSLSIGNDVVHQAAFPLFNTLIFAVLVIMAVAYRGRPEIHKRLMLFANIELMPAPLAHFIGHSPVLAPLPGVIVMIPISIFVFAAVGRDLLVARRIHPLTWGLAILRMVSGFFEAGPIGSSVVWHHLLGWLAR</sequence>
<dbReference type="Proteomes" id="UP000289437">
    <property type="component" value="Unassembled WGS sequence"/>
</dbReference>
<feature type="transmembrane region" description="Helical" evidence="1">
    <location>
        <begin position="74"/>
        <end position="92"/>
    </location>
</feature>
<evidence type="ECO:0000313" key="2">
    <source>
        <dbReference type="EMBL" id="RXH54454.1"/>
    </source>
</evidence>
<name>A0A4V1L542_9BACT</name>
<reference evidence="3" key="2">
    <citation type="submission" date="2019-02" db="EMBL/GenBank/DDBJ databases">
        <title>Granulicella sibirica sp. nov., a psychrotolerant acidobacterium isolated from an organic soil layer in forested tundra, West Siberia.</title>
        <authorList>
            <person name="Oshkin I.Y."/>
            <person name="Kulichevskaya I.S."/>
            <person name="Rijpstra W.I.C."/>
            <person name="Sinninghe Damste J.S."/>
            <person name="Rakitin A.L."/>
            <person name="Ravin N.V."/>
            <person name="Dedysh S.N."/>
        </authorList>
    </citation>
    <scope>NUCLEOTIDE SEQUENCE [LARGE SCALE GENOMIC DNA]</scope>
    <source>
        <strain evidence="3">AF10</strain>
    </source>
</reference>
<dbReference type="AlphaFoldDB" id="A0A4V1L542"/>
<dbReference type="EMBL" id="RDSM01000004">
    <property type="protein sequence ID" value="RXH54454.1"/>
    <property type="molecule type" value="Genomic_DNA"/>
</dbReference>
<feature type="transmembrane region" description="Helical" evidence="1">
    <location>
        <begin position="40"/>
        <end position="62"/>
    </location>
</feature>
<evidence type="ECO:0000313" key="3">
    <source>
        <dbReference type="Proteomes" id="UP000289437"/>
    </source>
</evidence>
<feature type="transmembrane region" description="Helical" evidence="1">
    <location>
        <begin position="98"/>
        <end position="118"/>
    </location>
</feature>
<accession>A0A4V1L542</accession>
<organism evidence="2 3">
    <name type="scientific">Granulicella sibirica</name>
    <dbReference type="NCBI Taxonomy" id="2479048"/>
    <lineage>
        <taxon>Bacteria</taxon>
        <taxon>Pseudomonadati</taxon>
        <taxon>Acidobacteriota</taxon>
        <taxon>Terriglobia</taxon>
        <taxon>Terriglobales</taxon>
        <taxon>Acidobacteriaceae</taxon>
        <taxon>Granulicella</taxon>
    </lineage>
</organism>
<comment type="caution">
    <text evidence="2">The sequence shown here is derived from an EMBL/GenBank/DDBJ whole genome shotgun (WGS) entry which is preliminary data.</text>
</comment>
<keyword evidence="3" id="KW-1185">Reference proteome</keyword>
<keyword evidence="1" id="KW-1133">Transmembrane helix</keyword>
<proteinExistence type="predicted"/>
<keyword evidence="1" id="KW-0812">Transmembrane</keyword>
<keyword evidence="1" id="KW-0472">Membrane</keyword>
<evidence type="ECO:0000256" key="1">
    <source>
        <dbReference type="SAM" id="Phobius"/>
    </source>
</evidence>
<gene>
    <name evidence="2" type="ORF">GRAN_4750</name>
</gene>
<reference evidence="2 3" key="1">
    <citation type="submission" date="2018-11" db="EMBL/GenBank/DDBJ databases">
        <authorList>
            <person name="Mardanov A.V."/>
            <person name="Ravin N.V."/>
            <person name="Dedysh S.N."/>
        </authorList>
    </citation>
    <scope>NUCLEOTIDE SEQUENCE [LARGE SCALE GENOMIC DNA]</scope>
    <source>
        <strain evidence="2 3">AF10</strain>
    </source>
</reference>